<proteinExistence type="predicted"/>
<gene>
    <name evidence="2" type="ORF">LCGC14_1847120</name>
</gene>
<organism evidence="2">
    <name type="scientific">marine sediment metagenome</name>
    <dbReference type="NCBI Taxonomy" id="412755"/>
    <lineage>
        <taxon>unclassified sequences</taxon>
        <taxon>metagenomes</taxon>
        <taxon>ecological metagenomes</taxon>
    </lineage>
</organism>
<evidence type="ECO:0000256" key="1">
    <source>
        <dbReference type="SAM" id="MobiDB-lite"/>
    </source>
</evidence>
<reference evidence="2" key="1">
    <citation type="journal article" date="2015" name="Nature">
        <title>Complex archaea that bridge the gap between prokaryotes and eukaryotes.</title>
        <authorList>
            <person name="Spang A."/>
            <person name="Saw J.H."/>
            <person name="Jorgensen S.L."/>
            <person name="Zaremba-Niedzwiedzka K."/>
            <person name="Martijn J."/>
            <person name="Lind A.E."/>
            <person name="van Eijk R."/>
            <person name="Schleper C."/>
            <person name="Guy L."/>
            <person name="Ettema T.J."/>
        </authorList>
    </citation>
    <scope>NUCLEOTIDE SEQUENCE</scope>
</reference>
<protein>
    <submittedName>
        <fullName evidence="2">Uncharacterized protein</fullName>
    </submittedName>
</protein>
<dbReference type="AlphaFoldDB" id="A0A0F9GZP0"/>
<evidence type="ECO:0000313" key="2">
    <source>
        <dbReference type="EMBL" id="KKL96176.1"/>
    </source>
</evidence>
<feature type="compositionally biased region" description="Basic and acidic residues" evidence="1">
    <location>
        <begin position="46"/>
        <end position="56"/>
    </location>
</feature>
<accession>A0A0F9GZP0</accession>
<dbReference type="EMBL" id="LAZR01018501">
    <property type="protein sequence ID" value="KKL96176.1"/>
    <property type="molecule type" value="Genomic_DNA"/>
</dbReference>
<feature type="region of interest" description="Disordered" evidence="1">
    <location>
        <begin position="41"/>
        <end position="84"/>
    </location>
</feature>
<sequence>MTDWKGFLNHKKDCPECQSAYEVARVEGLEELAQSHGYVLKGTPAESKEAPAESKETPAPAAEQKEDEDTGSVSSLLDRIVPVD</sequence>
<comment type="caution">
    <text evidence="2">The sequence shown here is derived from an EMBL/GenBank/DDBJ whole genome shotgun (WGS) entry which is preliminary data.</text>
</comment>
<name>A0A0F9GZP0_9ZZZZ</name>